<evidence type="ECO:0000313" key="5">
    <source>
        <dbReference type="Proteomes" id="UP001054252"/>
    </source>
</evidence>
<dbReference type="PANTHER" id="PTHR47071:SF2">
    <property type="entry name" value="PROTEIN TRM32"/>
    <property type="match status" value="1"/>
</dbReference>
<feature type="compositionally biased region" description="Basic and acidic residues" evidence="1">
    <location>
        <begin position="463"/>
        <end position="478"/>
    </location>
</feature>
<dbReference type="InterPro" id="IPR025486">
    <property type="entry name" value="DUF4378"/>
</dbReference>
<dbReference type="EMBL" id="BPVZ01000098">
    <property type="protein sequence ID" value="GKV32860.1"/>
    <property type="molecule type" value="Genomic_DNA"/>
</dbReference>
<comment type="caution">
    <text evidence="4">The sequence shown here is derived from an EMBL/GenBank/DDBJ whole genome shotgun (WGS) entry which is preliminary data.</text>
</comment>
<evidence type="ECO:0000313" key="4">
    <source>
        <dbReference type="EMBL" id="GKV32860.1"/>
    </source>
</evidence>
<feature type="region of interest" description="Disordered" evidence="1">
    <location>
        <begin position="193"/>
        <end position="213"/>
    </location>
</feature>
<evidence type="ECO:0008006" key="6">
    <source>
        <dbReference type="Google" id="ProtNLM"/>
    </source>
</evidence>
<feature type="region of interest" description="Disordered" evidence="1">
    <location>
        <begin position="458"/>
        <end position="489"/>
    </location>
</feature>
<sequence>MVENLVIRFGVGCLVCGVHAVFRNFDGLYLEDNDAVCYGLVRCSGSSRIGGVKEVREMETIPEGAKTVGEGDGDGDDSRRLGGVEEAREIEMEWYIHVMQLFVFVLRRALSDYSDNQFEDYQPGCMWGIRHVLDYHYWYKAKNMLPYRKYQKGRHIRSCANPKTISIEHEPPENDLELLDPEEDSFQVEQQLEISKTNKKSIDKEKQEEENKNRIVDFSVQSQLQQTDSIHGLEPSGYGPGWMNQLILIHKRANTSSTGLRNSSLPENSDKLVTRSKRTDFFDRMNSTNKKQMHSLFQEKSDQVKENTINQKLNAERLNGEVSSNQVREYMDVLEIIKAKKELFFDILQDPDDRSRKLKKSGSFPLFDSSHNRCLKPLTLENKQKEIWSFSKAERLLDDTQVSMSKALKTDDTNGIENTITQETNFSSLGSSHQRWDRLVVNCFKDIKQRIKHALKKKGRRTYQKDTKELSIDGKELSRTSGNTSMSQDGMKSLGNYNEVSASDHDISNNGLPFMRRTNSINESLDRYAQLFHHSFSKEPTLRHSRSLRLSNEDKLLLRERVPKFFRRISSLSDLESICSILKELSREALSSEMPIRSASDCAANNESEANKLVSQEVAAETKFQENLIEEHEHGRELSQPSLHSSVLDASPPDDLTSHAEYPVLEGLELNPADSHMDEAAGTSFVIQDHCSEVSSADVCNAVNDKSVETEGINDYSFHSVSDKESDACFNYVRDVLELSGFMEYDIHRTWYLPDQPLNPSLFKELESCLHRGPEYSIEEDGSNCHHWLVFDLVNEALIEISHGSAVYFPKAFSFSSHICQSPKGHNILQEVWAKVSRVLEFIPDPDQSLDDIVSRDLKKDPYMNLQPEAECVALDLEDLIFDELLDEALLCL</sequence>
<dbReference type="Proteomes" id="UP001054252">
    <property type="component" value="Unassembled WGS sequence"/>
</dbReference>
<dbReference type="PANTHER" id="PTHR47071">
    <property type="entry name" value="PROTEIN TRM32"/>
    <property type="match status" value="1"/>
</dbReference>
<feature type="region of interest" description="Disordered" evidence="1">
    <location>
        <begin position="631"/>
        <end position="658"/>
    </location>
</feature>
<feature type="domain" description="DUF4378" evidence="3">
    <location>
        <begin position="730"/>
        <end position="888"/>
    </location>
</feature>
<dbReference type="InterPro" id="IPR022212">
    <property type="entry name" value="DUF3741"/>
</dbReference>
<protein>
    <recommendedName>
        <fullName evidence="6">DUF4378 domain-containing protein</fullName>
    </recommendedName>
</protein>
<feature type="domain" description="DUF3741" evidence="2">
    <location>
        <begin position="313"/>
        <end position="352"/>
    </location>
</feature>
<dbReference type="InterPro" id="IPR044257">
    <property type="entry name" value="TRM32-like"/>
</dbReference>
<evidence type="ECO:0000256" key="1">
    <source>
        <dbReference type="SAM" id="MobiDB-lite"/>
    </source>
</evidence>
<dbReference type="AlphaFoldDB" id="A0AAV5L6J1"/>
<organism evidence="4 5">
    <name type="scientific">Rubroshorea leprosula</name>
    <dbReference type="NCBI Taxonomy" id="152421"/>
    <lineage>
        <taxon>Eukaryota</taxon>
        <taxon>Viridiplantae</taxon>
        <taxon>Streptophyta</taxon>
        <taxon>Embryophyta</taxon>
        <taxon>Tracheophyta</taxon>
        <taxon>Spermatophyta</taxon>
        <taxon>Magnoliopsida</taxon>
        <taxon>eudicotyledons</taxon>
        <taxon>Gunneridae</taxon>
        <taxon>Pentapetalae</taxon>
        <taxon>rosids</taxon>
        <taxon>malvids</taxon>
        <taxon>Malvales</taxon>
        <taxon>Dipterocarpaceae</taxon>
        <taxon>Rubroshorea</taxon>
    </lineage>
</organism>
<evidence type="ECO:0000259" key="2">
    <source>
        <dbReference type="Pfam" id="PF12552"/>
    </source>
</evidence>
<feature type="compositionally biased region" description="Basic and acidic residues" evidence="1">
    <location>
        <begin position="200"/>
        <end position="213"/>
    </location>
</feature>
<name>A0AAV5L6J1_9ROSI</name>
<gene>
    <name evidence="4" type="ORF">SLEP1_g41425</name>
</gene>
<dbReference type="Pfam" id="PF12552">
    <property type="entry name" value="DUF3741"/>
    <property type="match status" value="1"/>
</dbReference>
<proteinExistence type="predicted"/>
<dbReference type="Pfam" id="PF14309">
    <property type="entry name" value="DUF4378"/>
    <property type="match status" value="1"/>
</dbReference>
<evidence type="ECO:0000259" key="3">
    <source>
        <dbReference type="Pfam" id="PF14309"/>
    </source>
</evidence>
<keyword evidence="5" id="KW-1185">Reference proteome</keyword>
<feature type="compositionally biased region" description="Polar residues" evidence="1">
    <location>
        <begin position="479"/>
        <end position="489"/>
    </location>
</feature>
<reference evidence="4 5" key="1">
    <citation type="journal article" date="2021" name="Commun. Biol.">
        <title>The genome of Shorea leprosula (Dipterocarpaceae) highlights the ecological relevance of drought in aseasonal tropical rainforests.</title>
        <authorList>
            <person name="Ng K.K.S."/>
            <person name="Kobayashi M.J."/>
            <person name="Fawcett J.A."/>
            <person name="Hatakeyama M."/>
            <person name="Paape T."/>
            <person name="Ng C.H."/>
            <person name="Ang C.C."/>
            <person name="Tnah L.H."/>
            <person name="Lee C.T."/>
            <person name="Nishiyama T."/>
            <person name="Sese J."/>
            <person name="O'Brien M.J."/>
            <person name="Copetti D."/>
            <person name="Mohd Noor M.I."/>
            <person name="Ong R.C."/>
            <person name="Putra M."/>
            <person name="Sireger I.Z."/>
            <person name="Indrioko S."/>
            <person name="Kosugi Y."/>
            <person name="Izuno A."/>
            <person name="Isagi Y."/>
            <person name="Lee S.L."/>
            <person name="Shimizu K.K."/>
        </authorList>
    </citation>
    <scope>NUCLEOTIDE SEQUENCE [LARGE SCALE GENOMIC DNA]</scope>
    <source>
        <strain evidence="4">214</strain>
    </source>
</reference>
<accession>A0AAV5L6J1</accession>